<accession>A0A3P6BQN7</accession>
<dbReference type="EMBL" id="LR031873">
    <property type="protein sequence ID" value="VDD04966.1"/>
    <property type="molecule type" value="Genomic_DNA"/>
</dbReference>
<evidence type="ECO:0000313" key="1">
    <source>
        <dbReference type="EMBL" id="VDD04966.1"/>
    </source>
</evidence>
<organism evidence="1">
    <name type="scientific">Brassica oleracea</name>
    <name type="common">Wild cabbage</name>
    <dbReference type="NCBI Taxonomy" id="3712"/>
    <lineage>
        <taxon>Eukaryota</taxon>
        <taxon>Viridiplantae</taxon>
        <taxon>Streptophyta</taxon>
        <taxon>Embryophyta</taxon>
        <taxon>Tracheophyta</taxon>
        <taxon>Spermatophyta</taxon>
        <taxon>Magnoliopsida</taxon>
        <taxon>eudicotyledons</taxon>
        <taxon>Gunneridae</taxon>
        <taxon>Pentapetalae</taxon>
        <taxon>rosids</taxon>
        <taxon>malvids</taxon>
        <taxon>Brassicales</taxon>
        <taxon>Brassicaceae</taxon>
        <taxon>Brassiceae</taxon>
        <taxon>Brassica</taxon>
    </lineage>
</organism>
<name>A0A3P6BQN7_BRAOL</name>
<sequence length="119" mass="13553">MDGGGDGGNVNQPPLNLQHQIVEDQGDSTQRWLQAWEMNHIMLNADLFQVINPTLIPVDEQGLYPVDNESMRDNNSWLHSSLPSNGIRFHIRLSIGYAIDFGDFVFAVYRRGDLHIPMY</sequence>
<proteinExistence type="predicted"/>
<reference evidence="1" key="1">
    <citation type="submission" date="2018-11" db="EMBL/GenBank/DDBJ databases">
        <authorList>
            <consortium name="Genoscope - CEA"/>
            <person name="William W."/>
        </authorList>
    </citation>
    <scope>NUCLEOTIDE SEQUENCE</scope>
</reference>
<gene>
    <name evidence="1" type="ORF">BOLC4T22274H</name>
</gene>
<protein>
    <submittedName>
        <fullName evidence="1">Uncharacterized protein</fullName>
    </submittedName>
</protein>
<dbReference type="AlphaFoldDB" id="A0A3P6BQN7"/>